<proteinExistence type="predicted"/>
<sequence>MNISQTTTSLTASRPATTKPRVGFLGTGWIGQNRLKAIANTKLVEIAAVADANDKTLEQAHKLAPTGIACSSLDELLACDLDAVVIATPSASHAREAIAVLEAGKAAFVQKPLGRTAAETADVIAAAERNDRLLGVDFSYRATEGLEAIRRMIAGGELGRVFAVDLVFHNAYGPDKAWYYDRSLSGGGCVIDLGVHLVDTALWCLGFPDVCSVHGRLFRNGVALARGSDEVEDFAIADIDLAGDARVSLSCSWNAHAGKDAEISARFHGSDGSALWRNIDGSFFDFATERHQGTNRAIVGEERSDWSGGMASCFARRLSQGCSFDPDIRHALAVADVLDRIYGRS</sequence>
<dbReference type="Proteomes" id="UP000596083">
    <property type="component" value="Chromosome"/>
</dbReference>
<dbReference type="Gene3D" id="3.30.360.10">
    <property type="entry name" value="Dihydrodipicolinate Reductase, domain 2"/>
    <property type="match status" value="1"/>
</dbReference>
<dbReference type="GO" id="GO:0016491">
    <property type="term" value="F:oxidoreductase activity"/>
    <property type="evidence" value="ECO:0007669"/>
    <property type="project" value="UniProtKB-KW"/>
</dbReference>
<dbReference type="Pfam" id="PF22725">
    <property type="entry name" value="GFO_IDH_MocA_C3"/>
    <property type="match status" value="1"/>
</dbReference>
<dbReference type="InterPro" id="IPR055170">
    <property type="entry name" value="GFO_IDH_MocA-like_dom"/>
</dbReference>
<dbReference type="InterPro" id="IPR000683">
    <property type="entry name" value="Gfo/Idh/MocA-like_OxRdtase_N"/>
</dbReference>
<dbReference type="RefSeq" id="WP_200337621.1">
    <property type="nucleotide sequence ID" value="NZ_CP066786.1"/>
</dbReference>
<protein>
    <submittedName>
        <fullName evidence="4">Gfo/Idh/MocA family oxidoreductase</fullName>
    </submittedName>
</protein>
<evidence type="ECO:0000259" key="3">
    <source>
        <dbReference type="Pfam" id="PF22725"/>
    </source>
</evidence>
<reference evidence="4 5" key="1">
    <citation type="submission" date="2020-12" db="EMBL/GenBank/DDBJ databases">
        <authorList>
            <person name="Zheng R.K."/>
            <person name="Sun C.M."/>
        </authorList>
    </citation>
    <scope>NUCLEOTIDE SEQUENCE [LARGE SCALE GENOMIC DNA]</scope>
    <source>
        <strain evidence="4 5">ZRK001</strain>
    </source>
</reference>
<dbReference type="InterPro" id="IPR036291">
    <property type="entry name" value="NAD(P)-bd_dom_sf"/>
</dbReference>
<evidence type="ECO:0000256" key="1">
    <source>
        <dbReference type="ARBA" id="ARBA00023002"/>
    </source>
</evidence>
<dbReference type="SUPFAM" id="SSF55347">
    <property type="entry name" value="Glyceraldehyde-3-phosphate dehydrogenase-like, C-terminal domain"/>
    <property type="match status" value="1"/>
</dbReference>
<dbReference type="KEGG" id="mlut:JET14_08445"/>
<gene>
    <name evidence="4" type="ORF">JET14_08445</name>
</gene>
<dbReference type="InterPro" id="IPR050463">
    <property type="entry name" value="Gfo/Idh/MocA_oxidrdct_glycsds"/>
</dbReference>
<dbReference type="PANTHER" id="PTHR43818">
    <property type="entry name" value="BCDNA.GH03377"/>
    <property type="match status" value="1"/>
</dbReference>
<evidence type="ECO:0000259" key="2">
    <source>
        <dbReference type="Pfam" id="PF01408"/>
    </source>
</evidence>
<feature type="domain" description="GFO/IDH/MocA-like oxidoreductase" evidence="3">
    <location>
        <begin position="148"/>
        <end position="274"/>
    </location>
</feature>
<dbReference type="PANTHER" id="PTHR43818:SF11">
    <property type="entry name" value="BCDNA.GH03377"/>
    <property type="match status" value="1"/>
</dbReference>
<evidence type="ECO:0000313" key="4">
    <source>
        <dbReference type="EMBL" id="QQM32157.1"/>
    </source>
</evidence>
<dbReference type="AlphaFoldDB" id="A0A7T7HN96"/>
<dbReference type="EMBL" id="CP066786">
    <property type="protein sequence ID" value="QQM32157.1"/>
    <property type="molecule type" value="Genomic_DNA"/>
</dbReference>
<feature type="domain" description="Gfo/Idh/MocA-like oxidoreductase N-terminal" evidence="2">
    <location>
        <begin position="21"/>
        <end position="138"/>
    </location>
</feature>
<accession>A0A7T7HN96</accession>
<keyword evidence="1" id="KW-0560">Oxidoreductase</keyword>
<organism evidence="4 5">
    <name type="scientific">Martelella lutilitoris</name>
    <dbReference type="NCBI Taxonomy" id="2583532"/>
    <lineage>
        <taxon>Bacteria</taxon>
        <taxon>Pseudomonadati</taxon>
        <taxon>Pseudomonadota</taxon>
        <taxon>Alphaproteobacteria</taxon>
        <taxon>Hyphomicrobiales</taxon>
        <taxon>Aurantimonadaceae</taxon>
        <taxon>Martelella</taxon>
    </lineage>
</organism>
<dbReference type="GO" id="GO:0000166">
    <property type="term" value="F:nucleotide binding"/>
    <property type="evidence" value="ECO:0007669"/>
    <property type="project" value="InterPro"/>
</dbReference>
<evidence type="ECO:0000313" key="5">
    <source>
        <dbReference type="Proteomes" id="UP000596083"/>
    </source>
</evidence>
<name>A0A7T7HN96_9HYPH</name>
<dbReference type="Pfam" id="PF01408">
    <property type="entry name" value="GFO_IDH_MocA"/>
    <property type="match status" value="1"/>
</dbReference>
<dbReference type="Gene3D" id="3.40.50.720">
    <property type="entry name" value="NAD(P)-binding Rossmann-like Domain"/>
    <property type="match status" value="1"/>
</dbReference>
<dbReference type="SUPFAM" id="SSF51735">
    <property type="entry name" value="NAD(P)-binding Rossmann-fold domains"/>
    <property type="match status" value="1"/>
</dbReference>